<dbReference type="Gene3D" id="3.30.200.20">
    <property type="entry name" value="Phosphorylase Kinase, domain 1"/>
    <property type="match status" value="1"/>
</dbReference>
<keyword evidence="4 6" id="KW-0067">ATP-binding</keyword>
<evidence type="ECO:0000256" key="5">
    <source>
        <dbReference type="ARBA" id="ARBA00037982"/>
    </source>
</evidence>
<dbReference type="InterPro" id="IPR050339">
    <property type="entry name" value="CC_SR_Kinase"/>
</dbReference>
<dbReference type="EMBL" id="KN840724">
    <property type="protein sequence ID" value="KIP01906.1"/>
    <property type="molecule type" value="Genomic_DNA"/>
</dbReference>
<evidence type="ECO:0000256" key="4">
    <source>
        <dbReference type="ARBA" id="ARBA00022840"/>
    </source>
</evidence>
<dbReference type="Proteomes" id="UP000053257">
    <property type="component" value="Unassembled WGS sequence"/>
</dbReference>
<feature type="domain" description="Protein kinase" evidence="9">
    <location>
        <begin position="61"/>
        <end position="334"/>
    </location>
</feature>
<dbReference type="GO" id="GO:0005737">
    <property type="term" value="C:cytoplasm"/>
    <property type="evidence" value="ECO:0007669"/>
    <property type="project" value="TreeGrafter"/>
</dbReference>
<dbReference type="Gene3D" id="1.10.510.10">
    <property type="entry name" value="Transferase(Phosphotransferase) domain 1"/>
    <property type="match status" value="1"/>
</dbReference>
<feature type="compositionally biased region" description="Low complexity" evidence="8">
    <location>
        <begin position="13"/>
        <end position="27"/>
    </location>
</feature>
<dbReference type="PROSITE" id="PS50011">
    <property type="entry name" value="PROTEIN_KINASE_DOM"/>
    <property type="match status" value="1"/>
</dbReference>
<feature type="region of interest" description="Disordered" evidence="8">
    <location>
        <begin position="1"/>
        <end position="56"/>
    </location>
</feature>
<feature type="non-terminal residue" evidence="10">
    <location>
        <position position="342"/>
    </location>
</feature>
<dbReference type="InterPro" id="IPR011009">
    <property type="entry name" value="Kinase-like_dom_sf"/>
</dbReference>
<keyword evidence="1" id="KW-0808">Transferase</keyword>
<gene>
    <name evidence="10" type="ORF">PHLGIDRAFT_112643</name>
</gene>
<dbReference type="GO" id="GO:0004674">
    <property type="term" value="F:protein serine/threonine kinase activity"/>
    <property type="evidence" value="ECO:0007669"/>
    <property type="project" value="UniProtKB-KW"/>
</dbReference>
<dbReference type="SMART" id="SM00220">
    <property type="entry name" value="S_TKc"/>
    <property type="match status" value="1"/>
</dbReference>
<evidence type="ECO:0000256" key="6">
    <source>
        <dbReference type="PROSITE-ProRule" id="PRU10141"/>
    </source>
</evidence>
<dbReference type="STRING" id="745531.A0A0C3RQ98"/>
<feature type="binding site" evidence="6">
    <location>
        <position position="92"/>
    </location>
    <ligand>
        <name>ATP</name>
        <dbReference type="ChEBI" id="CHEBI:30616"/>
    </ligand>
</feature>
<dbReference type="GO" id="GO:0005524">
    <property type="term" value="F:ATP binding"/>
    <property type="evidence" value="ECO:0007669"/>
    <property type="project" value="UniProtKB-UniRule"/>
</dbReference>
<keyword evidence="11" id="KW-1185">Reference proteome</keyword>
<accession>A0A0C3RQ98</accession>
<dbReference type="OrthoDB" id="5337378at2759"/>
<dbReference type="SUPFAM" id="SSF56112">
    <property type="entry name" value="Protein kinase-like (PK-like)"/>
    <property type="match status" value="1"/>
</dbReference>
<dbReference type="PROSITE" id="PS00108">
    <property type="entry name" value="PROTEIN_KINASE_ST"/>
    <property type="match status" value="1"/>
</dbReference>
<evidence type="ECO:0000259" key="9">
    <source>
        <dbReference type="PROSITE" id="PS50011"/>
    </source>
</evidence>
<reference evidence="10 11" key="1">
    <citation type="journal article" date="2014" name="PLoS Genet.">
        <title>Analysis of the Phlebiopsis gigantea genome, transcriptome and secretome provides insight into its pioneer colonization strategies of wood.</title>
        <authorList>
            <person name="Hori C."/>
            <person name="Ishida T."/>
            <person name="Igarashi K."/>
            <person name="Samejima M."/>
            <person name="Suzuki H."/>
            <person name="Master E."/>
            <person name="Ferreira P."/>
            <person name="Ruiz-Duenas F.J."/>
            <person name="Held B."/>
            <person name="Canessa P."/>
            <person name="Larrondo L.F."/>
            <person name="Schmoll M."/>
            <person name="Druzhinina I.S."/>
            <person name="Kubicek C.P."/>
            <person name="Gaskell J.A."/>
            <person name="Kersten P."/>
            <person name="St John F."/>
            <person name="Glasner J."/>
            <person name="Sabat G."/>
            <person name="Splinter BonDurant S."/>
            <person name="Syed K."/>
            <person name="Yadav J."/>
            <person name="Mgbeahuruike A.C."/>
            <person name="Kovalchuk A."/>
            <person name="Asiegbu F.O."/>
            <person name="Lackner G."/>
            <person name="Hoffmeister D."/>
            <person name="Rencoret J."/>
            <person name="Gutierrez A."/>
            <person name="Sun H."/>
            <person name="Lindquist E."/>
            <person name="Barry K."/>
            <person name="Riley R."/>
            <person name="Grigoriev I.V."/>
            <person name="Henrissat B."/>
            <person name="Kues U."/>
            <person name="Berka R.M."/>
            <person name="Martinez A.T."/>
            <person name="Covert S.F."/>
            <person name="Blanchette R.A."/>
            <person name="Cullen D."/>
        </authorList>
    </citation>
    <scope>NUCLEOTIDE SEQUENCE [LARGE SCALE GENOMIC DNA]</scope>
    <source>
        <strain evidence="10 11">11061_1 CR5-6</strain>
    </source>
</reference>
<evidence type="ECO:0000256" key="7">
    <source>
        <dbReference type="RuleBase" id="RU000304"/>
    </source>
</evidence>
<dbReference type="HOGENOM" id="CLU_000288_25_2_1"/>
<evidence type="ECO:0000256" key="2">
    <source>
        <dbReference type="ARBA" id="ARBA00022741"/>
    </source>
</evidence>
<keyword evidence="2 6" id="KW-0547">Nucleotide-binding</keyword>
<name>A0A0C3RQ98_PHLG1</name>
<protein>
    <recommendedName>
        <fullName evidence="9">Protein kinase domain-containing protein</fullName>
    </recommendedName>
</protein>
<dbReference type="InterPro" id="IPR017441">
    <property type="entry name" value="Protein_kinase_ATP_BS"/>
</dbReference>
<dbReference type="GO" id="GO:0005634">
    <property type="term" value="C:nucleus"/>
    <property type="evidence" value="ECO:0007669"/>
    <property type="project" value="TreeGrafter"/>
</dbReference>
<dbReference type="PROSITE" id="PS00107">
    <property type="entry name" value="PROTEIN_KINASE_ATP"/>
    <property type="match status" value="1"/>
</dbReference>
<evidence type="ECO:0000256" key="8">
    <source>
        <dbReference type="SAM" id="MobiDB-lite"/>
    </source>
</evidence>
<dbReference type="AlphaFoldDB" id="A0A0C3RQ98"/>
<sequence length="342" mass="38632">MEAAARHFPGRFPRSSPKKSVAASAPRPSHPRPTIFPGSAIRGRLSIPSGEERPGRFDRDFVEIDELGRGEFGRVMKARYKQDTEVMFAVKKSKRFEGVKHRQRLREEVDTLRHLSRAACSAGLGDRHPNVLAYIDSWEEDETLFIQTELCALGNFSHFLWEYGRAFPKLDEARVWKIFAELADGLGFIHAAGVIHLDLKPANIFVTSEGRFKIGDFGMASLWPRPIRRDSLGAEQKSAFEREGDKLYLAPEVLQGKYGPAADIFSFGMTMLETATNIIVPDQGEAWHRLRREDYSQIDFDGLSMELVELIKSMMRSDPSLRVDASIISLHPVVVRARASME</sequence>
<comment type="similarity">
    <text evidence="5">Belongs to the protein kinase superfamily. Ser/Thr protein kinase family. GCN2 subfamily.</text>
</comment>
<dbReference type="PANTHER" id="PTHR11042">
    <property type="entry name" value="EUKARYOTIC TRANSLATION INITIATION FACTOR 2-ALPHA KINASE EIF2-ALPHA KINASE -RELATED"/>
    <property type="match status" value="1"/>
</dbReference>
<proteinExistence type="inferred from homology"/>
<evidence type="ECO:0000313" key="10">
    <source>
        <dbReference type="EMBL" id="KIP01906.1"/>
    </source>
</evidence>
<evidence type="ECO:0000256" key="1">
    <source>
        <dbReference type="ARBA" id="ARBA00022679"/>
    </source>
</evidence>
<dbReference type="Pfam" id="PF00069">
    <property type="entry name" value="Pkinase"/>
    <property type="match status" value="1"/>
</dbReference>
<keyword evidence="3" id="KW-0418">Kinase</keyword>
<keyword evidence="7" id="KW-0723">Serine/threonine-protein kinase</keyword>
<dbReference type="InterPro" id="IPR000719">
    <property type="entry name" value="Prot_kinase_dom"/>
</dbReference>
<organism evidence="10 11">
    <name type="scientific">Phlebiopsis gigantea (strain 11061_1 CR5-6)</name>
    <name type="common">White-rot fungus</name>
    <name type="synonym">Peniophora gigantea</name>
    <dbReference type="NCBI Taxonomy" id="745531"/>
    <lineage>
        <taxon>Eukaryota</taxon>
        <taxon>Fungi</taxon>
        <taxon>Dikarya</taxon>
        <taxon>Basidiomycota</taxon>
        <taxon>Agaricomycotina</taxon>
        <taxon>Agaricomycetes</taxon>
        <taxon>Polyporales</taxon>
        <taxon>Phanerochaetaceae</taxon>
        <taxon>Phlebiopsis</taxon>
    </lineage>
</organism>
<dbReference type="InterPro" id="IPR008271">
    <property type="entry name" value="Ser/Thr_kinase_AS"/>
</dbReference>
<evidence type="ECO:0000256" key="3">
    <source>
        <dbReference type="ARBA" id="ARBA00022777"/>
    </source>
</evidence>
<evidence type="ECO:0000313" key="11">
    <source>
        <dbReference type="Proteomes" id="UP000053257"/>
    </source>
</evidence>